<dbReference type="AlphaFoldDB" id="A0A383W0H4"/>
<dbReference type="PANTHER" id="PTHR46138:SF1">
    <property type="entry name" value="PROTEIN DR1"/>
    <property type="match status" value="1"/>
</dbReference>
<evidence type="ECO:0000259" key="4">
    <source>
        <dbReference type="Pfam" id="PF00808"/>
    </source>
</evidence>
<keyword evidence="7" id="KW-1185">Reference proteome</keyword>
<proteinExistence type="predicted"/>
<evidence type="ECO:0000256" key="2">
    <source>
        <dbReference type="ARBA" id="ARBA00023242"/>
    </source>
</evidence>
<accession>A0A383W0H4</accession>
<dbReference type="EMBL" id="FNXT01001224">
    <property type="protein sequence ID" value="SZX75077.1"/>
    <property type="molecule type" value="Genomic_DNA"/>
</dbReference>
<feature type="region of interest" description="Disordered" evidence="3">
    <location>
        <begin position="153"/>
        <end position="185"/>
    </location>
</feature>
<dbReference type="GO" id="GO:0046982">
    <property type="term" value="F:protein heterodimerization activity"/>
    <property type="evidence" value="ECO:0007669"/>
    <property type="project" value="InterPro"/>
</dbReference>
<evidence type="ECO:0000256" key="3">
    <source>
        <dbReference type="SAM" id="MobiDB-lite"/>
    </source>
</evidence>
<feature type="domain" description="Transcription factor CBF/NF-Y/archaeal histone" evidence="4">
    <location>
        <begin position="7"/>
        <end position="71"/>
    </location>
</feature>
<organism evidence="5 7">
    <name type="scientific">Tetradesmus obliquus</name>
    <name type="common">Green alga</name>
    <name type="synonym">Acutodesmus obliquus</name>
    <dbReference type="NCBI Taxonomy" id="3088"/>
    <lineage>
        <taxon>Eukaryota</taxon>
        <taxon>Viridiplantae</taxon>
        <taxon>Chlorophyta</taxon>
        <taxon>core chlorophytes</taxon>
        <taxon>Chlorophyceae</taxon>
        <taxon>CS clade</taxon>
        <taxon>Sphaeropleales</taxon>
        <taxon>Scenedesmaceae</taxon>
        <taxon>Tetradesmus</taxon>
    </lineage>
</organism>
<dbReference type="InterPro" id="IPR003958">
    <property type="entry name" value="CBFA_NFYB_domain"/>
</dbReference>
<dbReference type="InterPro" id="IPR042225">
    <property type="entry name" value="Ncb2"/>
</dbReference>
<gene>
    <name evidence="5" type="ORF">BQ4739_LOCUS10880</name>
    <name evidence="6" type="ORF">BQ4739_LOCUS15387</name>
</gene>
<name>A0A383W0H4_TETOB</name>
<dbReference type="GO" id="GO:0000122">
    <property type="term" value="P:negative regulation of transcription by RNA polymerase II"/>
    <property type="evidence" value="ECO:0007669"/>
    <property type="project" value="InterPro"/>
</dbReference>
<dbReference type="Gene3D" id="1.10.20.10">
    <property type="entry name" value="Histone, subunit A"/>
    <property type="match status" value="1"/>
</dbReference>
<dbReference type="GO" id="GO:0051123">
    <property type="term" value="P:RNA polymerase II preinitiation complex assembly"/>
    <property type="evidence" value="ECO:0007669"/>
    <property type="project" value="TreeGrafter"/>
</dbReference>
<keyword evidence="2" id="KW-0539">Nucleus</keyword>
<dbReference type="GO" id="GO:0016251">
    <property type="term" value="F:RNA polymerase II general transcription initiation factor activity"/>
    <property type="evidence" value="ECO:0007669"/>
    <property type="project" value="TreeGrafter"/>
</dbReference>
<dbReference type="EMBL" id="FNXT01001002">
    <property type="protein sequence ID" value="SZX70690.1"/>
    <property type="molecule type" value="Genomic_DNA"/>
</dbReference>
<evidence type="ECO:0000313" key="7">
    <source>
        <dbReference type="Proteomes" id="UP000256970"/>
    </source>
</evidence>
<dbReference type="Proteomes" id="UP000256970">
    <property type="component" value="Unassembled WGS sequence"/>
</dbReference>
<dbReference type="Pfam" id="PF00808">
    <property type="entry name" value="CBFD_NFYB_HMF"/>
    <property type="match status" value="1"/>
</dbReference>
<dbReference type="GO" id="GO:0017054">
    <property type="term" value="C:negative cofactor 2 complex"/>
    <property type="evidence" value="ECO:0007669"/>
    <property type="project" value="InterPro"/>
</dbReference>
<evidence type="ECO:0000313" key="6">
    <source>
        <dbReference type="EMBL" id="SZX75077.1"/>
    </source>
</evidence>
<reference evidence="5 7" key="1">
    <citation type="submission" date="2016-10" db="EMBL/GenBank/DDBJ databases">
        <authorList>
            <person name="Cai Z."/>
        </authorList>
    </citation>
    <scope>NUCLEOTIDE SEQUENCE [LARGE SCALE GENOMIC DNA]</scope>
</reference>
<dbReference type="PANTHER" id="PTHR46138">
    <property type="entry name" value="PROTEIN DR1"/>
    <property type="match status" value="1"/>
</dbReference>
<dbReference type="STRING" id="3088.A0A383W0H4"/>
<evidence type="ECO:0000313" key="5">
    <source>
        <dbReference type="EMBL" id="SZX70690.1"/>
    </source>
</evidence>
<dbReference type="GO" id="GO:0017025">
    <property type="term" value="F:TBP-class protein binding"/>
    <property type="evidence" value="ECO:0007669"/>
    <property type="project" value="TreeGrafter"/>
</dbReference>
<dbReference type="InterPro" id="IPR009072">
    <property type="entry name" value="Histone-fold"/>
</dbReference>
<evidence type="ECO:0000256" key="1">
    <source>
        <dbReference type="ARBA" id="ARBA00004123"/>
    </source>
</evidence>
<protein>
    <recommendedName>
        <fullName evidence="4">Transcription factor CBF/NF-Y/archaeal histone domain-containing protein</fullName>
    </recommendedName>
</protein>
<feature type="compositionally biased region" description="Low complexity" evidence="3">
    <location>
        <begin position="160"/>
        <end position="169"/>
    </location>
</feature>
<sequence length="185" mass="20369">MEENDVSLPKATLTKMVKELLPHDMRCAAECMDMLMDCCTEFIQLLSSEANELAMGDNKSTITPEHVVRALTQLGFEEWADDVRSSHEQFKAEAKQAPKLANRKTKAEIEGLTEDEQIEMQRRLFAAARARSMNVDALAEANVQAAYGAMQQQHLQGDPAAAAAAAAAAGGQYLQQEAMHEDDEQ</sequence>
<dbReference type="FunFam" id="1.10.20.10:FF:000019">
    <property type="entry name" value="Negative cofactor 2 beta"/>
    <property type="match status" value="1"/>
</dbReference>
<dbReference type="CDD" id="cd22905">
    <property type="entry name" value="HFD_Dr1"/>
    <property type="match status" value="1"/>
</dbReference>
<dbReference type="SUPFAM" id="SSF47113">
    <property type="entry name" value="Histone-fold"/>
    <property type="match status" value="1"/>
</dbReference>
<comment type="subcellular location">
    <subcellularLocation>
        <location evidence="1">Nucleus</location>
    </subcellularLocation>
</comment>